<dbReference type="PANTHER" id="PTHR33327:SF3">
    <property type="entry name" value="RNA-DIRECTED DNA POLYMERASE"/>
    <property type="match status" value="1"/>
</dbReference>
<protein>
    <submittedName>
        <fullName evidence="1">Uncharacterized protein</fullName>
    </submittedName>
</protein>
<sequence length="98" mass="11477">MIDIKPTSVELEAGAISIKLPPFWTDKPEIWFFQLETRFLENVWDIIKDPANTARYSTVKERLLQTFQESENVRIKRLLTGLEFGDMLPSQSYERCVP</sequence>
<dbReference type="PANTHER" id="PTHR33327">
    <property type="entry name" value="ENDONUCLEASE"/>
    <property type="match status" value="1"/>
</dbReference>
<keyword evidence="2" id="KW-1185">Reference proteome</keyword>
<dbReference type="OrthoDB" id="6433758at2759"/>
<proteinExistence type="predicted"/>
<name>A0A8X6G039_TRICU</name>
<evidence type="ECO:0000313" key="1">
    <source>
        <dbReference type="EMBL" id="GFQ92876.1"/>
    </source>
</evidence>
<dbReference type="Proteomes" id="UP000887116">
    <property type="component" value="Unassembled WGS sequence"/>
</dbReference>
<reference evidence="1" key="1">
    <citation type="submission" date="2020-07" db="EMBL/GenBank/DDBJ databases">
        <title>Multicomponent nature underlies the extraordinary mechanical properties of spider dragline silk.</title>
        <authorList>
            <person name="Kono N."/>
            <person name="Nakamura H."/>
            <person name="Mori M."/>
            <person name="Yoshida Y."/>
            <person name="Ohtoshi R."/>
            <person name="Malay A.D."/>
            <person name="Moran D.A.P."/>
            <person name="Tomita M."/>
            <person name="Numata K."/>
            <person name="Arakawa K."/>
        </authorList>
    </citation>
    <scope>NUCLEOTIDE SEQUENCE</scope>
</reference>
<evidence type="ECO:0000313" key="2">
    <source>
        <dbReference type="Proteomes" id="UP000887116"/>
    </source>
</evidence>
<organism evidence="1 2">
    <name type="scientific">Trichonephila clavata</name>
    <name type="common">Joro spider</name>
    <name type="synonym">Nephila clavata</name>
    <dbReference type="NCBI Taxonomy" id="2740835"/>
    <lineage>
        <taxon>Eukaryota</taxon>
        <taxon>Metazoa</taxon>
        <taxon>Ecdysozoa</taxon>
        <taxon>Arthropoda</taxon>
        <taxon>Chelicerata</taxon>
        <taxon>Arachnida</taxon>
        <taxon>Araneae</taxon>
        <taxon>Araneomorphae</taxon>
        <taxon>Entelegynae</taxon>
        <taxon>Araneoidea</taxon>
        <taxon>Nephilidae</taxon>
        <taxon>Trichonephila</taxon>
    </lineage>
</organism>
<accession>A0A8X6G039</accession>
<gene>
    <name evidence="1" type="primary">AVEN_180926_1</name>
    <name evidence="1" type="ORF">TNCT_110471</name>
</gene>
<dbReference type="EMBL" id="BMAO01024088">
    <property type="protein sequence ID" value="GFQ92876.1"/>
    <property type="molecule type" value="Genomic_DNA"/>
</dbReference>
<comment type="caution">
    <text evidence="1">The sequence shown here is derived from an EMBL/GenBank/DDBJ whole genome shotgun (WGS) entry which is preliminary data.</text>
</comment>
<dbReference type="AlphaFoldDB" id="A0A8X6G039"/>